<evidence type="ECO:0000256" key="2">
    <source>
        <dbReference type="ARBA" id="ARBA00022475"/>
    </source>
</evidence>
<evidence type="ECO:0000256" key="4">
    <source>
        <dbReference type="ARBA" id="ARBA00022989"/>
    </source>
</evidence>
<keyword evidence="3 7" id="KW-0812">Transmembrane</keyword>
<evidence type="ECO:0000313" key="8">
    <source>
        <dbReference type="EMBL" id="AUY24656.1"/>
    </source>
</evidence>
<keyword evidence="9" id="KW-1185">Reference proteome</keyword>
<proteinExistence type="predicted"/>
<dbReference type="InterPro" id="IPR022791">
    <property type="entry name" value="L-PG_synthase/AglD"/>
</dbReference>
<keyword evidence="5 7" id="KW-0472">Membrane</keyword>
<feature type="transmembrane region" description="Helical" evidence="7">
    <location>
        <begin position="166"/>
        <end position="184"/>
    </location>
</feature>
<keyword evidence="2" id="KW-1003">Cell membrane</keyword>
<evidence type="ECO:0000256" key="3">
    <source>
        <dbReference type="ARBA" id="ARBA00022692"/>
    </source>
</evidence>
<sequence length="362" mass="40681">MAKAHSKWKMAKKILTWLFFIAVVVLLVVYARKVNWEDVWKVIVNYNRVAILSAVGLVIISYLAYGGYDLIGRAYCGHKLAKRQVMLVSFICYAFNLTLSTWVGGVAMRYRLYSRLGLSGSTITRIFSLSIATNWLGYILLAGVLFTAGMVPIPPGWFIGEGTLRLIGGLLALLVVIYLAACAFSKRRRWTIRGQKLALPSLRMALFQFAISCANWMVMGMIIWLLLGQKVDYPVVLGVLLISSIAGVIIHIPAGIGVLEAVFLALLRGEHATHGEIIAALLAYRVLYFILPLLLALVLYLWLESRAKHLRQKNERKMQQQDDKHQQNEQQDTRQLAEADRRTLPDDRAEAERLPEPQGKGV</sequence>
<evidence type="ECO:0000256" key="7">
    <source>
        <dbReference type="SAM" id="Phobius"/>
    </source>
</evidence>
<organism evidence="8 9">
    <name type="scientific">Mixta calida</name>
    <dbReference type="NCBI Taxonomy" id="665913"/>
    <lineage>
        <taxon>Bacteria</taxon>
        <taxon>Pseudomonadati</taxon>
        <taxon>Pseudomonadota</taxon>
        <taxon>Gammaproteobacteria</taxon>
        <taxon>Enterobacterales</taxon>
        <taxon>Erwiniaceae</taxon>
        <taxon>Mixta</taxon>
    </lineage>
</organism>
<evidence type="ECO:0000256" key="6">
    <source>
        <dbReference type="SAM" id="MobiDB-lite"/>
    </source>
</evidence>
<dbReference type="Pfam" id="PF03706">
    <property type="entry name" value="LPG_synthase_TM"/>
    <property type="match status" value="1"/>
</dbReference>
<feature type="transmembrane region" description="Helical" evidence="7">
    <location>
        <begin position="233"/>
        <end position="266"/>
    </location>
</feature>
<dbReference type="PANTHER" id="PTHR39087:SF2">
    <property type="entry name" value="UPF0104 MEMBRANE PROTEIN MJ1595"/>
    <property type="match status" value="1"/>
</dbReference>
<accession>A0ABN5H801</accession>
<feature type="transmembrane region" description="Helical" evidence="7">
    <location>
        <begin position="205"/>
        <end position="227"/>
    </location>
</feature>
<feature type="region of interest" description="Disordered" evidence="6">
    <location>
        <begin position="314"/>
        <end position="362"/>
    </location>
</feature>
<reference evidence="8 9" key="1">
    <citation type="submission" date="2018-01" db="EMBL/GenBank/DDBJ databases">
        <title>Complete and assembled Genome of Pantoea calida DSM22759T.</title>
        <authorList>
            <person name="Stevens M.J.A."/>
            <person name="Zurfluh K."/>
            <person name="Stephan R."/>
        </authorList>
    </citation>
    <scope>NUCLEOTIDE SEQUENCE [LARGE SCALE GENOMIC DNA]</scope>
    <source>
        <strain evidence="8 9">DSM 22759</strain>
    </source>
</reference>
<dbReference type="EMBL" id="CP026378">
    <property type="protein sequence ID" value="AUY24656.1"/>
    <property type="molecule type" value="Genomic_DNA"/>
</dbReference>
<feature type="transmembrane region" description="Helical" evidence="7">
    <location>
        <begin position="47"/>
        <end position="65"/>
    </location>
</feature>
<evidence type="ECO:0000256" key="1">
    <source>
        <dbReference type="ARBA" id="ARBA00004651"/>
    </source>
</evidence>
<feature type="compositionally biased region" description="Basic and acidic residues" evidence="6">
    <location>
        <begin position="314"/>
        <end position="355"/>
    </location>
</feature>
<dbReference type="PANTHER" id="PTHR39087">
    <property type="entry name" value="UPF0104 MEMBRANE PROTEIN MJ1595"/>
    <property type="match status" value="1"/>
</dbReference>
<comment type="subcellular location">
    <subcellularLocation>
        <location evidence="1">Cell membrane</location>
        <topology evidence="1">Multi-pass membrane protein</topology>
    </subcellularLocation>
</comment>
<protein>
    <submittedName>
        <fullName evidence="8">UPF0104 family protein</fullName>
    </submittedName>
</protein>
<feature type="transmembrane region" description="Helical" evidence="7">
    <location>
        <begin position="135"/>
        <end position="154"/>
    </location>
</feature>
<name>A0ABN5H801_9GAMM</name>
<keyword evidence="4 7" id="KW-1133">Transmembrane helix</keyword>
<feature type="transmembrane region" description="Helical" evidence="7">
    <location>
        <begin position="278"/>
        <end position="303"/>
    </location>
</feature>
<dbReference type="Proteomes" id="UP000237673">
    <property type="component" value="Chromosome"/>
</dbReference>
<evidence type="ECO:0000313" key="9">
    <source>
        <dbReference type="Proteomes" id="UP000237673"/>
    </source>
</evidence>
<evidence type="ECO:0000256" key="5">
    <source>
        <dbReference type="ARBA" id="ARBA00023136"/>
    </source>
</evidence>
<feature type="transmembrane region" description="Helical" evidence="7">
    <location>
        <begin position="85"/>
        <end position="104"/>
    </location>
</feature>
<gene>
    <name evidence="8" type="ORF">C2E16_06860</name>
</gene>